<sequence>MFKYMKLRILRLQLFIAFILLTIIALLHLYNAYQTYGIYVLLENTPYTRSLLFDGFSALQTVYLLIMPLAVSIGVSDIFIQDRKQHLLHHAYMYHVNKSVDIKVILYSSIIASLLVIIPLLMNLIGEFLILPNISPERYTNNLIGIHSSNTLSVPLYYTMPLLYILLYILLAGIWGAIMNIFGITLSIYTNNRILAMIGPFIFQILLIILTNLSYKPYVVPPIYFLTGRTEFMYFEFLPIVLTFILFISLSIYFYIRGMRKYELD</sequence>
<keyword evidence="1" id="KW-0812">Transmembrane</keyword>
<feature type="transmembrane region" description="Helical" evidence="1">
    <location>
        <begin position="12"/>
        <end position="33"/>
    </location>
</feature>
<protein>
    <recommendedName>
        <fullName evidence="4">ABC-2 family transporter protein</fullName>
    </recommendedName>
</protein>
<feature type="transmembrane region" description="Helical" evidence="1">
    <location>
        <begin position="162"/>
        <end position="182"/>
    </location>
</feature>
<gene>
    <name evidence="2" type="ORF">PYH69_11240</name>
</gene>
<reference evidence="2" key="1">
    <citation type="journal article" date="2023" name="Antibiotics">
        <title>Prevalence and Molecular Characterization of Methicillin-Resistant Staphylococci (MRS) and Mammaliicocci (MRM) in Dromedary Camels from Algeria: First Detection of SCCmec-mecC Hybrid in Methicillin-Resistant Mammaliicoccus lentus.</title>
        <authorList>
            <person name="Belhout C."/>
            <person name="Boyen F."/>
            <person name="Vereecke N."/>
            <person name="Theuns S."/>
            <person name="Taibi N."/>
            <person name="Stegger M."/>
            <person name="de la Fe-Rodriguez P.Y."/>
            <person name="Bouayad L."/>
            <person name="Elgroud R."/>
            <person name="Butaye P."/>
        </authorList>
    </citation>
    <scope>NUCLEOTIDE SEQUENCE</scope>
    <source>
        <strain evidence="2">7048</strain>
    </source>
</reference>
<evidence type="ECO:0008006" key="4">
    <source>
        <dbReference type="Google" id="ProtNLM"/>
    </source>
</evidence>
<proteinExistence type="predicted"/>
<evidence type="ECO:0000313" key="2">
    <source>
        <dbReference type="EMBL" id="WHI59285.1"/>
    </source>
</evidence>
<evidence type="ECO:0000313" key="3">
    <source>
        <dbReference type="Proteomes" id="UP001223261"/>
    </source>
</evidence>
<name>A0AAX3W1P1_MAMLE</name>
<dbReference type="RefSeq" id="WP_016998875.1">
    <property type="nucleotide sequence ID" value="NZ_CABIVY010000020.1"/>
</dbReference>
<evidence type="ECO:0000256" key="1">
    <source>
        <dbReference type="SAM" id="Phobius"/>
    </source>
</evidence>
<feature type="transmembrane region" description="Helical" evidence="1">
    <location>
        <begin position="194"/>
        <end position="213"/>
    </location>
</feature>
<keyword evidence="1" id="KW-1133">Transmembrane helix</keyword>
<dbReference type="Proteomes" id="UP001223261">
    <property type="component" value="Chromosome"/>
</dbReference>
<dbReference type="AlphaFoldDB" id="A0AAX3W1P1"/>
<keyword evidence="1" id="KW-0472">Membrane</keyword>
<feature type="transmembrane region" description="Helical" evidence="1">
    <location>
        <begin position="100"/>
        <end position="122"/>
    </location>
</feature>
<feature type="transmembrane region" description="Helical" evidence="1">
    <location>
        <begin position="61"/>
        <end position="80"/>
    </location>
</feature>
<accession>A0AAX3W1P1</accession>
<organism evidence="2 3">
    <name type="scientific">Mammaliicoccus lentus</name>
    <name type="common">Staphylococcus lentus</name>
    <dbReference type="NCBI Taxonomy" id="42858"/>
    <lineage>
        <taxon>Bacteria</taxon>
        <taxon>Bacillati</taxon>
        <taxon>Bacillota</taxon>
        <taxon>Bacilli</taxon>
        <taxon>Bacillales</taxon>
        <taxon>Staphylococcaceae</taxon>
        <taxon>Mammaliicoccus</taxon>
    </lineage>
</organism>
<feature type="transmembrane region" description="Helical" evidence="1">
    <location>
        <begin position="233"/>
        <end position="256"/>
    </location>
</feature>
<dbReference type="EMBL" id="CP118848">
    <property type="protein sequence ID" value="WHI59285.1"/>
    <property type="molecule type" value="Genomic_DNA"/>
</dbReference>